<dbReference type="AlphaFoldDB" id="A0A0F9EGQ8"/>
<comment type="caution">
    <text evidence="3">The sequence shown here is derived from an EMBL/GenBank/DDBJ whole genome shotgun (WGS) entry which is preliminary data.</text>
</comment>
<proteinExistence type="predicted"/>
<sequence length="155" mass="17682">MVKMSYTQPPPLTEKEIDDLINSAKIVRICTHNKDGTIHVVPVWFNYDNGEIIIGTPKASRRARNLKRNNNVTILIDEVESPMRGVIIYGKAQMDDKDIDQDAPSIFSRYMSHEKAKGLSELTEWTKVIVKPSHNASFDYGKDAKFSEARKKYNP</sequence>
<protein>
    <recommendedName>
        <fullName evidence="2">Pyridoxamine 5'-phosphate oxidase N-terminal domain-containing protein</fullName>
    </recommendedName>
</protein>
<dbReference type="Pfam" id="PF01243">
    <property type="entry name" value="PNPOx_N"/>
    <property type="match status" value="1"/>
</dbReference>
<dbReference type="InterPro" id="IPR052019">
    <property type="entry name" value="F420H2_bilvrd_red/Heme_oxyg"/>
</dbReference>
<name>A0A0F9EGQ8_9ZZZZ</name>
<organism evidence="3">
    <name type="scientific">marine sediment metagenome</name>
    <dbReference type="NCBI Taxonomy" id="412755"/>
    <lineage>
        <taxon>unclassified sequences</taxon>
        <taxon>metagenomes</taxon>
        <taxon>ecological metagenomes</taxon>
    </lineage>
</organism>
<dbReference type="GO" id="GO:0016627">
    <property type="term" value="F:oxidoreductase activity, acting on the CH-CH group of donors"/>
    <property type="evidence" value="ECO:0007669"/>
    <property type="project" value="TreeGrafter"/>
</dbReference>
<accession>A0A0F9EGQ8</accession>
<dbReference type="PANTHER" id="PTHR35176:SF6">
    <property type="entry name" value="HEME OXYGENASE HI_0854-RELATED"/>
    <property type="match status" value="1"/>
</dbReference>
<dbReference type="PANTHER" id="PTHR35176">
    <property type="entry name" value="HEME OXYGENASE HI_0854-RELATED"/>
    <property type="match status" value="1"/>
</dbReference>
<evidence type="ECO:0000313" key="3">
    <source>
        <dbReference type="EMBL" id="KKL23168.1"/>
    </source>
</evidence>
<keyword evidence="1" id="KW-0560">Oxidoreductase</keyword>
<evidence type="ECO:0000256" key="1">
    <source>
        <dbReference type="ARBA" id="ARBA00023002"/>
    </source>
</evidence>
<reference evidence="3" key="1">
    <citation type="journal article" date="2015" name="Nature">
        <title>Complex archaea that bridge the gap between prokaryotes and eukaryotes.</title>
        <authorList>
            <person name="Spang A."/>
            <person name="Saw J.H."/>
            <person name="Jorgensen S.L."/>
            <person name="Zaremba-Niedzwiedzka K."/>
            <person name="Martijn J."/>
            <person name="Lind A.E."/>
            <person name="van Eijk R."/>
            <person name="Schleper C."/>
            <person name="Guy L."/>
            <person name="Ettema T.J."/>
        </authorList>
    </citation>
    <scope>NUCLEOTIDE SEQUENCE</scope>
</reference>
<dbReference type="Gene3D" id="2.30.110.10">
    <property type="entry name" value="Electron Transport, Fmn-binding Protein, Chain A"/>
    <property type="match status" value="1"/>
</dbReference>
<dbReference type="InterPro" id="IPR012349">
    <property type="entry name" value="Split_barrel_FMN-bd"/>
</dbReference>
<gene>
    <name evidence="3" type="ORF">LCGC14_2428110</name>
</gene>
<dbReference type="GO" id="GO:0070967">
    <property type="term" value="F:coenzyme F420 binding"/>
    <property type="evidence" value="ECO:0007669"/>
    <property type="project" value="TreeGrafter"/>
</dbReference>
<feature type="domain" description="Pyridoxamine 5'-phosphate oxidase N-terminal" evidence="2">
    <location>
        <begin position="14"/>
        <end position="113"/>
    </location>
</feature>
<dbReference type="EMBL" id="LAZR01037076">
    <property type="protein sequence ID" value="KKL23168.1"/>
    <property type="molecule type" value="Genomic_DNA"/>
</dbReference>
<dbReference type="SUPFAM" id="SSF50475">
    <property type="entry name" value="FMN-binding split barrel"/>
    <property type="match status" value="1"/>
</dbReference>
<dbReference type="GO" id="GO:0005829">
    <property type="term" value="C:cytosol"/>
    <property type="evidence" value="ECO:0007669"/>
    <property type="project" value="TreeGrafter"/>
</dbReference>
<evidence type="ECO:0000259" key="2">
    <source>
        <dbReference type="Pfam" id="PF01243"/>
    </source>
</evidence>
<dbReference type="InterPro" id="IPR011576">
    <property type="entry name" value="Pyridox_Oxase_N"/>
</dbReference>